<dbReference type="InterPro" id="IPR052006">
    <property type="entry name" value="MLP-like"/>
</dbReference>
<dbReference type="SMART" id="SM01037">
    <property type="entry name" value="Bet_v_1"/>
    <property type="match status" value="1"/>
</dbReference>
<sequence>MALAGKLEIKCELKCSADRFFEILSCQAHQIPNASSGEIQAIEVHEGDWVATGSVKLWTYTIDGKPEVFKEKVEVDEVNKSVSLIAVGGHVLEQYKSYKITLKTVSMAEGGFVKILLDYEKLKPDDPPPNKYLDFVINVVKDIDEHLVKA</sequence>
<evidence type="ECO:0000259" key="2">
    <source>
        <dbReference type="SMART" id="SM01037"/>
    </source>
</evidence>
<gene>
    <name evidence="4" type="primary">LOC105125066</name>
</gene>
<organism evidence="3 4">
    <name type="scientific">Populus euphratica</name>
    <name type="common">Euphrates poplar</name>
    <dbReference type="NCBI Taxonomy" id="75702"/>
    <lineage>
        <taxon>Eukaryota</taxon>
        <taxon>Viridiplantae</taxon>
        <taxon>Streptophyta</taxon>
        <taxon>Embryophyta</taxon>
        <taxon>Tracheophyta</taxon>
        <taxon>Spermatophyta</taxon>
        <taxon>Magnoliopsida</taxon>
        <taxon>eudicotyledons</taxon>
        <taxon>Gunneridae</taxon>
        <taxon>Pentapetalae</taxon>
        <taxon>rosids</taxon>
        <taxon>fabids</taxon>
        <taxon>Malpighiales</taxon>
        <taxon>Salicaceae</taxon>
        <taxon>Saliceae</taxon>
        <taxon>Populus</taxon>
    </lineage>
</organism>
<dbReference type="Proteomes" id="UP000694918">
    <property type="component" value="Unplaced"/>
</dbReference>
<dbReference type="Gene3D" id="3.30.530.20">
    <property type="match status" value="1"/>
</dbReference>
<dbReference type="Pfam" id="PF00407">
    <property type="entry name" value="Bet_v_1"/>
    <property type="match status" value="1"/>
</dbReference>
<keyword evidence="3" id="KW-1185">Reference proteome</keyword>
<dbReference type="InterPro" id="IPR023393">
    <property type="entry name" value="START-like_dom_sf"/>
</dbReference>
<dbReference type="GO" id="GO:0006952">
    <property type="term" value="P:defense response"/>
    <property type="evidence" value="ECO:0007669"/>
    <property type="project" value="InterPro"/>
</dbReference>
<dbReference type="SUPFAM" id="SSF55961">
    <property type="entry name" value="Bet v1-like"/>
    <property type="match status" value="1"/>
</dbReference>
<dbReference type="InterPro" id="IPR000916">
    <property type="entry name" value="Bet_v_I/MLP"/>
</dbReference>
<dbReference type="RefSeq" id="XP_011023662.1">
    <property type="nucleotide sequence ID" value="XM_011025360.1"/>
</dbReference>
<proteinExistence type="inferred from homology"/>
<evidence type="ECO:0000313" key="3">
    <source>
        <dbReference type="Proteomes" id="UP000694918"/>
    </source>
</evidence>
<feature type="domain" description="Bet v I/Major latex protein" evidence="2">
    <location>
        <begin position="2"/>
        <end position="150"/>
    </location>
</feature>
<evidence type="ECO:0000313" key="4">
    <source>
        <dbReference type="RefSeq" id="XP_011023662.1"/>
    </source>
</evidence>
<dbReference type="PANTHER" id="PTHR31338:SF16">
    <property type="entry name" value="POLYKETIDE CYCLASE_DEHYDRASE AND LIPID TRANSPORT SUPERFAMILY PROTEIN"/>
    <property type="match status" value="1"/>
</dbReference>
<comment type="similarity">
    <text evidence="1">Belongs to the MLP family.</text>
</comment>
<reference evidence="4" key="1">
    <citation type="submission" date="2025-08" db="UniProtKB">
        <authorList>
            <consortium name="RefSeq"/>
        </authorList>
    </citation>
    <scope>IDENTIFICATION</scope>
</reference>
<dbReference type="AlphaFoldDB" id="A0AAJ6U5F3"/>
<protein>
    <submittedName>
        <fullName evidence="4">MLP-like protein 328</fullName>
    </submittedName>
</protein>
<evidence type="ECO:0000256" key="1">
    <source>
        <dbReference type="ARBA" id="ARBA00038242"/>
    </source>
</evidence>
<accession>A0AAJ6U5F3</accession>
<dbReference type="PANTHER" id="PTHR31338">
    <property type="entry name" value="POLYKETIDE CYCLASE/DEHYDRASE AND LIPID TRANSPORT SUPERFAMILY PROTEIN"/>
    <property type="match status" value="1"/>
</dbReference>
<name>A0AAJ6U5F3_POPEU</name>
<dbReference type="GeneID" id="105125066"/>
<dbReference type="KEGG" id="peu:105125066"/>
<dbReference type="CDD" id="cd07816">
    <property type="entry name" value="Bet_v1-like"/>
    <property type="match status" value="1"/>
</dbReference>